<evidence type="ECO:0000313" key="4">
    <source>
        <dbReference type="Proteomes" id="UP001586593"/>
    </source>
</evidence>
<dbReference type="SMART" id="SM00320">
    <property type="entry name" value="WD40"/>
    <property type="match status" value="2"/>
</dbReference>
<dbReference type="InterPro" id="IPR001680">
    <property type="entry name" value="WD40_rpt"/>
</dbReference>
<comment type="caution">
    <text evidence="3">The sequence shown here is derived from an EMBL/GenBank/DDBJ whole genome shotgun (WGS) entry which is preliminary data.</text>
</comment>
<protein>
    <submittedName>
        <fullName evidence="3">Uncharacterized protein</fullName>
    </submittedName>
</protein>
<dbReference type="PANTHER" id="PTHR43991:SF12">
    <property type="entry name" value="WD REPEAT PROTEIN (AFU_ORTHOLOGUE AFUA_8G05640)"/>
    <property type="match status" value="1"/>
</dbReference>
<proteinExistence type="predicted"/>
<gene>
    <name evidence="3" type="ORF">VTK73DRAFT_6219</name>
</gene>
<dbReference type="PROSITE" id="PS50294">
    <property type="entry name" value="WD_REPEATS_REGION"/>
    <property type="match status" value="1"/>
</dbReference>
<sequence length="830" mass="93363">MVPQSLDCANQPRPRSADCGSSSAHAPDEDNRLMTYADDEREEEEVVEEGDEREEDGLHEQQGYLSSHAELHNSHHHHHHHHHLHHHHHQHSHHQQYVLYDHQYHQSHPSAVHLDHYHHQNEEVYPALQFDDGDDAANMSEADGGGAPLVNYLDIANLLTNEVEMGESSNGSGATLSLDFSHDVSDILDMTDDDHNAPASDETTLHPAHSPHPVHPTHPVHHVHLHSTHPVYPTHPSHLTIPHHSYSSVHPLNSVLPFNPVHSFNSISTLAAEFSWPLDGPIMSPPLHAPVLNPGMMSQQLQMYAGDLHDHDAMSFLFNSDHPAGLVNPNAANTLGPSNYGLVNFLKFWAGQRPGYQAARLRLQFPWMDRIMELSSSHLTHVQYADLDGDQCDFQGLDWKDIGVTRKAARERRLLTYKNYVNKEGSDRWHPELPDLLLPQIDNFFRFRRMDIRRDVHLSHFQLRNVLASPSRTKVFYTGNGVVHGFNPVTGESKQVLRATDAPASQISTLTADYGLLIAGSFTGEYLLRELDTWDEDDAPCHEGTITTHVSGITNHVQLFRPRQASTPRAAFASNDMCFRVLDIASETFVTQESFEYPLNCTALSPDRRLRVMVGDHQNVLIAAAESTRGDGRPEIIFELGGHRDHGFACDWADDGWTVATAFQDRAVKIWDARRWTDSSGVAIPVCTMRTEMAGVRSLRFSPVGSGKRVLVAAEEADFVNIIDAQTYRSKQTIDLFGEIGGVSFGNDGQDLLVLCCDNVRGGIMQLERCGLGAEATFHVDATWRTGDTWRDRKNGHDWPRSHFTEERRIREAVTKRRFKSTKLDAIEPF</sequence>
<evidence type="ECO:0000256" key="1">
    <source>
        <dbReference type="PROSITE-ProRule" id="PRU00221"/>
    </source>
</evidence>
<name>A0ABR3XVZ3_9PEZI</name>
<dbReference type="SUPFAM" id="SSF50978">
    <property type="entry name" value="WD40 repeat-like"/>
    <property type="match status" value="1"/>
</dbReference>
<feature type="region of interest" description="Disordered" evidence="2">
    <location>
        <begin position="1"/>
        <end position="57"/>
    </location>
</feature>
<feature type="region of interest" description="Disordered" evidence="2">
    <location>
        <begin position="72"/>
        <end position="96"/>
    </location>
</feature>
<keyword evidence="1" id="KW-0853">WD repeat</keyword>
<evidence type="ECO:0000313" key="3">
    <source>
        <dbReference type="EMBL" id="KAL1880188.1"/>
    </source>
</evidence>
<dbReference type="PANTHER" id="PTHR43991">
    <property type="entry name" value="WD REPEAT PROTEIN (AFU_ORTHOLOGUE AFUA_8G05640)-RELATED"/>
    <property type="match status" value="1"/>
</dbReference>
<feature type="repeat" description="WD" evidence="1">
    <location>
        <begin position="640"/>
        <end position="672"/>
    </location>
</feature>
<dbReference type="Gene3D" id="2.130.10.10">
    <property type="entry name" value="YVTN repeat-like/Quinoprotein amine dehydrogenase"/>
    <property type="match status" value="1"/>
</dbReference>
<dbReference type="InterPro" id="IPR036322">
    <property type="entry name" value="WD40_repeat_dom_sf"/>
</dbReference>
<evidence type="ECO:0000256" key="2">
    <source>
        <dbReference type="SAM" id="MobiDB-lite"/>
    </source>
</evidence>
<dbReference type="EMBL" id="JAZHXJ010000035">
    <property type="protein sequence ID" value="KAL1880188.1"/>
    <property type="molecule type" value="Genomic_DNA"/>
</dbReference>
<dbReference type="PROSITE" id="PS50082">
    <property type="entry name" value="WD_REPEATS_2"/>
    <property type="match status" value="1"/>
</dbReference>
<reference evidence="3 4" key="1">
    <citation type="journal article" date="2024" name="Commun. Biol.">
        <title>Comparative genomic analysis of thermophilic fungi reveals convergent evolutionary adaptations and gene losses.</title>
        <authorList>
            <person name="Steindorff A.S."/>
            <person name="Aguilar-Pontes M.V."/>
            <person name="Robinson A.J."/>
            <person name="Andreopoulos B."/>
            <person name="LaButti K."/>
            <person name="Kuo A."/>
            <person name="Mondo S."/>
            <person name="Riley R."/>
            <person name="Otillar R."/>
            <person name="Haridas S."/>
            <person name="Lipzen A."/>
            <person name="Grimwood J."/>
            <person name="Schmutz J."/>
            <person name="Clum A."/>
            <person name="Reid I.D."/>
            <person name="Moisan M.C."/>
            <person name="Butler G."/>
            <person name="Nguyen T.T.M."/>
            <person name="Dewar K."/>
            <person name="Conant G."/>
            <person name="Drula E."/>
            <person name="Henrissat B."/>
            <person name="Hansel C."/>
            <person name="Singer S."/>
            <person name="Hutchinson M.I."/>
            <person name="de Vries R.P."/>
            <person name="Natvig D.O."/>
            <person name="Powell A.J."/>
            <person name="Tsang A."/>
            <person name="Grigoriev I.V."/>
        </authorList>
    </citation>
    <scope>NUCLEOTIDE SEQUENCE [LARGE SCALE GENOMIC DNA]</scope>
    <source>
        <strain evidence="3 4">ATCC 24622</strain>
    </source>
</reference>
<dbReference type="Proteomes" id="UP001586593">
    <property type="component" value="Unassembled WGS sequence"/>
</dbReference>
<organism evidence="3 4">
    <name type="scientific">Phialemonium thermophilum</name>
    <dbReference type="NCBI Taxonomy" id="223376"/>
    <lineage>
        <taxon>Eukaryota</taxon>
        <taxon>Fungi</taxon>
        <taxon>Dikarya</taxon>
        <taxon>Ascomycota</taxon>
        <taxon>Pezizomycotina</taxon>
        <taxon>Sordariomycetes</taxon>
        <taxon>Sordariomycetidae</taxon>
        <taxon>Cephalothecales</taxon>
        <taxon>Cephalothecaceae</taxon>
        <taxon>Phialemonium</taxon>
    </lineage>
</organism>
<feature type="compositionally biased region" description="Basic residues" evidence="2">
    <location>
        <begin position="74"/>
        <end position="94"/>
    </location>
</feature>
<accession>A0ABR3XVZ3</accession>
<feature type="region of interest" description="Disordered" evidence="2">
    <location>
        <begin position="193"/>
        <end position="212"/>
    </location>
</feature>
<dbReference type="InterPro" id="IPR015943">
    <property type="entry name" value="WD40/YVTN_repeat-like_dom_sf"/>
</dbReference>
<keyword evidence="4" id="KW-1185">Reference proteome</keyword>
<feature type="compositionally biased region" description="Acidic residues" evidence="2">
    <location>
        <begin position="37"/>
        <end position="57"/>
    </location>
</feature>